<keyword evidence="1" id="KW-0472">Membrane</keyword>
<name>A0A1G8FTH1_9FIRM</name>
<keyword evidence="3" id="KW-1185">Reference proteome</keyword>
<dbReference type="RefSeq" id="WP_092334690.1">
    <property type="nucleotide sequence ID" value="NZ_FNCP01000020.1"/>
</dbReference>
<dbReference type="Proteomes" id="UP000198656">
    <property type="component" value="Unassembled WGS sequence"/>
</dbReference>
<gene>
    <name evidence="2" type="ORF">SAMN05443529_12068</name>
</gene>
<feature type="transmembrane region" description="Helical" evidence="1">
    <location>
        <begin position="51"/>
        <end position="74"/>
    </location>
</feature>
<feature type="transmembrane region" description="Helical" evidence="1">
    <location>
        <begin position="7"/>
        <end position="31"/>
    </location>
</feature>
<evidence type="ECO:0000313" key="2">
    <source>
        <dbReference type="EMBL" id="SDH85266.1"/>
    </source>
</evidence>
<dbReference type="EMBL" id="FNCP01000020">
    <property type="protein sequence ID" value="SDH85266.1"/>
    <property type="molecule type" value="Genomic_DNA"/>
</dbReference>
<keyword evidence="1" id="KW-1133">Transmembrane helix</keyword>
<dbReference type="AlphaFoldDB" id="A0A1G8FTH1"/>
<accession>A0A1G8FTH1</accession>
<keyword evidence="1" id="KW-0812">Transmembrane</keyword>
<organism evidence="2 3">
    <name type="scientific">Desulfosporosinus hippei DSM 8344</name>
    <dbReference type="NCBI Taxonomy" id="1121419"/>
    <lineage>
        <taxon>Bacteria</taxon>
        <taxon>Bacillati</taxon>
        <taxon>Bacillota</taxon>
        <taxon>Clostridia</taxon>
        <taxon>Eubacteriales</taxon>
        <taxon>Desulfitobacteriaceae</taxon>
        <taxon>Desulfosporosinus</taxon>
    </lineage>
</organism>
<dbReference type="OrthoDB" id="2859585at2"/>
<dbReference type="STRING" id="1121419.SAMN05443529_12068"/>
<reference evidence="3" key="1">
    <citation type="submission" date="2016-10" db="EMBL/GenBank/DDBJ databases">
        <authorList>
            <person name="Varghese N."/>
            <person name="Submissions S."/>
        </authorList>
    </citation>
    <scope>NUCLEOTIDE SEQUENCE [LARGE SCALE GENOMIC DNA]</scope>
    <source>
        <strain evidence="3">DSM 8344</strain>
    </source>
</reference>
<evidence type="ECO:0000313" key="3">
    <source>
        <dbReference type="Proteomes" id="UP000198656"/>
    </source>
</evidence>
<evidence type="ECO:0000256" key="1">
    <source>
        <dbReference type="SAM" id="Phobius"/>
    </source>
</evidence>
<sequence length="90" mass="9868">MKYDKPLIVAMIGAVSTMPSEVLTRLLLLLGIGKYSIYQLDSLLITFNRPIAIMGLIVNLIVGGFVGIVFYYSLEKIGTDYLKSDVLPGV</sequence>
<protein>
    <submittedName>
        <fullName evidence="2">Uncharacterized protein</fullName>
    </submittedName>
</protein>
<proteinExistence type="predicted"/>